<dbReference type="PANTHER" id="PTHR10000">
    <property type="entry name" value="PHOSPHOSERINE PHOSPHATASE"/>
    <property type="match status" value="1"/>
</dbReference>
<dbReference type="SUPFAM" id="SSF56784">
    <property type="entry name" value="HAD-like"/>
    <property type="match status" value="1"/>
</dbReference>
<dbReference type="InterPro" id="IPR036412">
    <property type="entry name" value="HAD-like_sf"/>
</dbReference>
<dbReference type="PROSITE" id="PS01229">
    <property type="entry name" value="COF_2"/>
    <property type="match status" value="1"/>
</dbReference>
<dbReference type="OrthoDB" id="9781413at2"/>
<dbReference type="SFLD" id="SFLDG01144">
    <property type="entry name" value="C2.B.4:_PGP_Like"/>
    <property type="match status" value="1"/>
</dbReference>
<dbReference type="InterPro" id="IPR000150">
    <property type="entry name" value="Cof"/>
</dbReference>
<dbReference type="Proteomes" id="UP000295063">
    <property type="component" value="Unassembled WGS sequence"/>
</dbReference>
<evidence type="ECO:0000313" key="2">
    <source>
        <dbReference type="Proteomes" id="UP000295063"/>
    </source>
</evidence>
<dbReference type="SFLD" id="SFLDG01140">
    <property type="entry name" value="C2.B:_Phosphomannomutase_and_P"/>
    <property type="match status" value="1"/>
</dbReference>
<proteinExistence type="predicted"/>
<dbReference type="Gene3D" id="3.30.1240.10">
    <property type="match status" value="1"/>
</dbReference>
<dbReference type="PANTHER" id="PTHR10000:SF8">
    <property type="entry name" value="HAD SUPERFAMILY HYDROLASE-LIKE, TYPE 3"/>
    <property type="match status" value="1"/>
</dbReference>
<organism evidence="1 2">
    <name type="scientific">Anaerospora hongkongensis</name>
    <dbReference type="NCBI Taxonomy" id="244830"/>
    <lineage>
        <taxon>Bacteria</taxon>
        <taxon>Bacillati</taxon>
        <taxon>Bacillota</taxon>
        <taxon>Negativicutes</taxon>
        <taxon>Selenomonadales</taxon>
        <taxon>Sporomusaceae</taxon>
        <taxon>Anaerospora</taxon>
    </lineage>
</organism>
<dbReference type="AlphaFoldDB" id="A0A4R1PZG8"/>
<dbReference type="GO" id="GO:0005829">
    <property type="term" value="C:cytosol"/>
    <property type="evidence" value="ECO:0007669"/>
    <property type="project" value="TreeGrafter"/>
</dbReference>
<protein>
    <recommendedName>
        <fullName evidence="3">Cof subfamily protein (Haloacid dehalogenase superfamily)/HAD superfamily hydrolase (TIGR01484 family)</fullName>
    </recommendedName>
</protein>
<evidence type="ECO:0008006" key="3">
    <source>
        <dbReference type="Google" id="ProtNLM"/>
    </source>
</evidence>
<evidence type="ECO:0000313" key="1">
    <source>
        <dbReference type="EMBL" id="TCL36176.1"/>
    </source>
</evidence>
<gene>
    <name evidence="1" type="ORF">EV210_109125</name>
</gene>
<dbReference type="InterPro" id="IPR023214">
    <property type="entry name" value="HAD_sf"/>
</dbReference>
<dbReference type="NCBIfam" id="TIGR01484">
    <property type="entry name" value="HAD-SF-IIB"/>
    <property type="match status" value="1"/>
</dbReference>
<dbReference type="NCBIfam" id="TIGR00099">
    <property type="entry name" value="Cof-subfamily"/>
    <property type="match status" value="1"/>
</dbReference>
<keyword evidence="2" id="KW-1185">Reference proteome</keyword>
<name>A0A4R1PZG8_9FIRM</name>
<dbReference type="Pfam" id="PF08282">
    <property type="entry name" value="Hydrolase_3"/>
    <property type="match status" value="1"/>
</dbReference>
<comment type="caution">
    <text evidence="1">The sequence shown here is derived from an EMBL/GenBank/DDBJ whole genome shotgun (WGS) entry which is preliminary data.</text>
</comment>
<dbReference type="Gene3D" id="3.40.50.1000">
    <property type="entry name" value="HAD superfamily/HAD-like"/>
    <property type="match status" value="1"/>
</dbReference>
<sequence>MDIKLVALDLDDTLLDKSLAVSPRTREAIAQAIAKGVTVTVATGRMYSSALIYAKQLELDVPLITYNGGLIRRVQSGETLYHMPVDEQVARDVLSLFHKNGWYIQSYVDDILYVAEHNETSRYYERMTGIKAVALGEAFYTMAGAPTKMLALTSEVQLGEIEKQVRLTFGDHLYIAKSKPTYLEMTHPQVNKGHALAFLAEKLGITRQQVMAVGDSQNDLDMIEYAGWGVAMGNAAANVKAAAQAVTGHHDAEGVAEAIEQYVLKNNG</sequence>
<dbReference type="GO" id="GO:0000287">
    <property type="term" value="F:magnesium ion binding"/>
    <property type="evidence" value="ECO:0007669"/>
    <property type="project" value="TreeGrafter"/>
</dbReference>
<accession>A0A4R1PZG8</accession>
<dbReference type="SFLD" id="SFLDS00003">
    <property type="entry name" value="Haloacid_Dehalogenase"/>
    <property type="match status" value="1"/>
</dbReference>
<dbReference type="GO" id="GO:0016791">
    <property type="term" value="F:phosphatase activity"/>
    <property type="evidence" value="ECO:0007669"/>
    <property type="project" value="UniProtKB-ARBA"/>
</dbReference>
<dbReference type="CDD" id="cd07516">
    <property type="entry name" value="HAD_Pase"/>
    <property type="match status" value="1"/>
</dbReference>
<dbReference type="InterPro" id="IPR006379">
    <property type="entry name" value="HAD-SF_hydro_IIB"/>
</dbReference>
<dbReference type="EMBL" id="SLUI01000009">
    <property type="protein sequence ID" value="TCL36176.1"/>
    <property type="molecule type" value="Genomic_DNA"/>
</dbReference>
<reference evidence="1 2" key="1">
    <citation type="submission" date="2019-03" db="EMBL/GenBank/DDBJ databases">
        <title>Genomic Encyclopedia of Type Strains, Phase IV (KMG-IV): sequencing the most valuable type-strain genomes for metagenomic binning, comparative biology and taxonomic classification.</title>
        <authorList>
            <person name="Goeker M."/>
        </authorList>
    </citation>
    <scope>NUCLEOTIDE SEQUENCE [LARGE SCALE GENOMIC DNA]</scope>
    <source>
        <strain evidence="1 2">DSM 15969</strain>
    </source>
</reference>
<dbReference type="RefSeq" id="WP_132081886.1">
    <property type="nucleotide sequence ID" value="NZ_DAMAKO010000004.1"/>
</dbReference>